<keyword evidence="13" id="KW-1185">Reference proteome</keyword>
<dbReference type="PANTHER" id="PTHR43782">
    <property type="entry name" value="ARGINASE"/>
    <property type="match status" value="1"/>
</dbReference>
<evidence type="ECO:0000256" key="10">
    <source>
        <dbReference type="RuleBase" id="RU003684"/>
    </source>
</evidence>
<evidence type="ECO:0000256" key="11">
    <source>
        <dbReference type="RuleBase" id="RU361159"/>
    </source>
</evidence>
<evidence type="ECO:0000256" key="6">
    <source>
        <dbReference type="ARBA" id="ARBA00022801"/>
    </source>
</evidence>
<keyword evidence="4 11" id="KW-0056">Arginine metabolism</keyword>
<dbReference type="OrthoDB" id="9992747at2759"/>
<keyword evidence="7 11" id="KW-0464">Manganese</keyword>
<dbReference type="GO" id="GO:0030145">
    <property type="term" value="F:manganese ion binding"/>
    <property type="evidence" value="ECO:0007669"/>
    <property type="project" value="TreeGrafter"/>
</dbReference>
<reference evidence="12 13" key="1">
    <citation type="journal article" date="2019" name="BMC Genomics">
        <title>Chromosome level assembly and comparative genome analysis confirm lager-brewing yeasts originated from a single hybridization.</title>
        <authorList>
            <person name="Salazar A.N."/>
            <person name="Gorter de Vries A.R."/>
            <person name="van den Broek M."/>
            <person name="Brouwers N."/>
            <person name="de la Torre Cortes P."/>
            <person name="Kuijpers N.G.A."/>
            <person name="Daran J.G."/>
            <person name="Abeel T."/>
        </authorList>
    </citation>
    <scope>NUCLEOTIDE SEQUENCE [LARGE SCALE GENOMIC DNA]</scope>
    <source>
        <strain evidence="12 13">CBS 1483</strain>
    </source>
</reference>
<dbReference type="GO" id="GO:0004053">
    <property type="term" value="F:arginase activity"/>
    <property type="evidence" value="ECO:0007669"/>
    <property type="project" value="UniProtKB-EC"/>
</dbReference>
<dbReference type="NCBIfam" id="TIGR01229">
    <property type="entry name" value="rocF_arginase"/>
    <property type="match status" value="1"/>
</dbReference>
<gene>
    <name evidence="12" type="primary">CAR1_2</name>
    <name evidence="12" type="ORF">GRS66_011033</name>
</gene>
<proteinExistence type="inferred from homology"/>
<evidence type="ECO:0000256" key="3">
    <source>
        <dbReference type="ARBA" id="ARBA00018123"/>
    </source>
</evidence>
<evidence type="ECO:0000256" key="9">
    <source>
        <dbReference type="PROSITE-ProRule" id="PRU00742"/>
    </source>
</evidence>
<dbReference type="CDD" id="cd09989">
    <property type="entry name" value="Arginase"/>
    <property type="match status" value="1"/>
</dbReference>
<evidence type="ECO:0000313" key="12">
    <source>
        <dbReference type="EMBL" id="QID88322.1"/>
    </source>
</evidence>
<dbReference type="GO" id="GO:0000050">
    <property type="term" value="P:urea cycle"/>
    <property type="evidence" value="ECO:0007669"/>
    <property type="project" value="UniProtKB-UniPathway"/>
</dbReference>
<organism evidence="12 13">
    <name type="scientific">Saccharomyces pastorianus</name>
    <name type="common">Lager yeast</name>
    <name type="synonym">Saccharomyces cerevisiae x Saccharomyces eubayanus</name>
    <dbReference type="NCBI Taxonomy" id="27292"/>
    <lineage>
        <taxon>Eukaryota</taxon>
        <taxon>Fungi</taxon>
        <taxon>Dikarya</taxon>
        <taxon>Ascomycota</taxon>
        <taxon>Saccharomycotina</taxon>
        <taxon>Saccharomycetes</taxon>
        <taxon>Saccharomycetales</taxon>
        <taxon>Saccharomycetaceae</taxon>
        <taxon>Saccharomyces</taxon>
    </lineage>
</organism>
<dbReference type="InterPro" id="IPR023696">
    <property type="entry name" value="Ureohydrolase_dom_sf"/>
</dbReference>
<evidence type="ECO:0000256" key="5">
    <source>
        <dbReference type="ARBA" id="ARBA00022723"/>
    </source>
</evidence>
<evidence type="ECO:0000313" key="13">
    <source>
        <dbReference type="Proteomes" id="UP000501346"/>
    </source>
</evidence>
<dbReference type="PRINTS" id="PR00116">
    <property type="entry name" value="ARGINASE"/>
</dbReference>
<comment type="similarity">
    <text evidence="9 10">Belongs to the arginase family.</text>
</comment>
<accession>A0A6C1EG98</accession>
<dbReference type="Pfam" id="PF00491">
    <property type="entry name" value="Arginase"/>
    <property type="match status" value="1"/>
</dbReference>
<dbReference type="Gene3D" id="3.40.800.10">
    <property type="entry name" value="Ureohydrolase domain"/>
    <property type="match status" value="1"/>
</dbReference>
<keyword evidence="6 10" id="KW-0378">Hydrolase</keyword>
<dbReference type="EMBL" id="CP049013">
    <property type="protein sequence ID" value="QID88322.1"/>
    <property type="molecule type" value="Genomic_DNA"/>
</dbReference>
<dbReference type="EC" id="3.5.3.1" evidence="2 11"/>
<sequence length="333" mass="35653">METGPHYNYYKNRELSIISAPFSGGQGKFGVEKGPRYMLKHGLQSRLEELGWSTELEATLDEAEFVTKLKKEKESSTGGSSVLDGGVKAKRADMVGEATEMVYKSVSKVVQAGRFPVTLGGDHSVAMGTVSAVLDKFPEAGVLWIDAHADINTIETTDSGNLHGCPVSFLMGLNQDIPGCPESLKWVPGNLSPKKIAFIGLRDIDAGEKKILKDLGISAFSMYHVDKYGINAVVEMAMKAIHPETNGEGPIMCSYDVDGVDPLYIPATGTPVRGGLTLREGLFVVERLAETGNLVALDVVECNPDLAIHDIHVSNTISAGCAIARCALGETLL</sequence>
<dbReference type="PANTHER" id="PTHR43782:SF3">
    <property type="entry name" value="ARGINASE"/>
    <property type="match status" value="1"/>
</dbReference>
<evidence type="ECO:0000256" key="8">
    <source>
        <dbReference type="ARBA" id="ARBA00047391"/>
    </source>
</evidence>
<dbReference type="InterPro" id="IPR020855">
    <property type="entry name" value="Ureohydrolase_Mn_BS"/>
</dbReference>
<dbReference type="GO" id="GO:0006525">
    <property type="term" value="P:arginine metabolic process"/>
    <property type="evidence" value="ECO:0007669"/>
    <property type="project" value="UniProtKB-KW"/>
</dbReference>
<comment type="pathway">
    <text evidence="1">Nitrogen metabolism; urea cycle; L-ornithine and urea from L-arginine: step 1/1.</text>
</comment>
<dbReference type="GO" id="GO:0005829">
    <property type="term" value="C:cytosol"/>
    <property type="evidence" value="ECO:0007669"/>
    <property type="project" value="TreeGrafter"/>
</dbReference>
<dbReference type="FunFam" id="3.40.800.10:FF:000009">
    <property type="entry name" value="Arginase"/>
    <property type="match status" value="1"/>
</dbReference>
<evidence type="ECO:0000256" key="4">
    <source>
        <dbReference type="ARBA" id="ARBA00022503"/>
    </source>
</evidence>
<protein>
    <recommendedName>
        <fullName evidence="3 11">Arginase</fullName>
        <ecNumber evidence="2 11">3.5.3.1</ecNumber>
    </recommendedName>
</protein>
<dbReference type="InterPro" id="IPR014033">
    <property type="entry name" value="Arginase"/>
</dbReference>
<evidence type="ECO:0000256" key="1">
    <source>
        <dbReference type="ARBA" id="ARBA00005098"/>
    </source>
</evidence>
<comment type="cofactor">
    <cofactor evidence="11">
        <name>Mn(2+)</name>
        <dbReference type="ChEBI" id="CHEBI:29035"/>
    </cofactor>
    <text evidence="11">Binds 2 manganese ions per subunit.</text>
</comment>
<keyword evidence="5 11" id="KW-0479">Metal-binding</keyword>
<dbReference type="PROSITE" id="PS51409">
    <property type="entry name" value="ARGINASE_2"/>
    <property type="match status" value="1"/>
</dbReference>
<name>A0A6C1EG98_SACPS</name>
<dbReference type="GO" id="GO:0080090">
    <property type="term" value="P:regulation of primary metabolic process"/>
    <property type="evidence" value="ECO:0007669"/>
    <property type="project" value="UniProtKB-ARBA"/>
</dbReference>
<comment type="catalytic activity">
    <reaction evidence="8 11">
        <text>L-arginine + H2O = urea + L-ornithine</text>
        <dbReference type="Rhea" id="RHEA:20569"/>
        <dbReference type="ChEBI" id="CHEBI:15377"/>
        <dbReference type="ChEBI" id="CHEBI:16199"/>
        <dbReference type="ChEBI" id="CHEBI:32682"/>
        <dbReference type="ChEBI" id="CHEBI:46911"/>
        <dbReference type="EC" id="3.5.3.1"/>
    </reaction>
</comment>
<dbReference type="InterPro" id="IPR006035">
    <property type="entry name" value="Ureohydrolase"/>
</dbReference>
<dbReference type="Proteomes" id="UP000501346">
    <property type="component" value="Chromosome SeXVI"/>
</dbReference>
<dbReference type="GO" id="GO:0005634">
    <property type="term" value="C:nucleus"/>
    <property type="evidence" value="ECO:0007669"/>
    <property type="project" value="TreeGrafter"/>
</dbReference>
<evidence type="ECO:0000256" key="2">
    <source>
        <dbReference type="ARBA" id="ARBA00012168"/>
    </source>
</evidence>
<evidence type="ECO:0000256" key="7">
    <source>
        <dbReference type="ARBA" id="ARBA00023211"/>
    </source>
</evidence>
<dbReference type="UniPathway" id="UPA00158">
    <property type="reaction ID" value="UER00270"/>
</dbReference>
<dbReference type="PROSITE" id="PS01053">
    <property type="entry name" value="ARGINASE_1"/>
    <property type="match status" value="1"/>
</dbReference>
<dbReference type="SUPFAM" id="SSF52768">
    <property type="entry name" value="Arginase/deacetylase"/>
    <property type="match status" value="1"/>
</dbReference>
<dbReference type="AlphaFoldDB" id="A0A6C1EG98"/>